<feature type="compositionally biased region" description="Polar residues" evidence="1">
    <location>
        <begin position="819"/>
        <end position="828"/>
    </location>
</feature>
<dbReference type="OrthoDB" id="3944128at2759"/>
<feature type="compositionally biased region" description="Low complexity" evidence="1">
    <location>
        <begin position="430"/>
        <end position="453"/>
    </location>
</feature>
<accession>A0A9P8C7V9</accession>
<feature type="region of interest" description="Disordered" evidence="1">
    <location>
        <begin position="133"/>
        <end position="188"/>
    </location>
</feature>
<sequence length="1091" mass="115961">MFKMKHNCTILYLFTLYIAPQLLSRVSSYRIPRHQSPEGGPLALTREHSIPSSLPAAGNEEASNAQPLVKSPSNAVIENGSAYWTPSHLQTLGNTATDSAGASYTPSTIIQSSNNIVEIKGTANRISNWAKPSMTATGTVQASDKTTDVKNPSNTATKPEGEIHQKPDFGKSSNPGHKGVQASDSYPDVEMPNKAAVESAAIAYLAPDATDSDEDGDGDDEEPRSTAVEAETESYKSSDVRKPSRTEKDNGGATKISSSPGTITSLPLFKSEDEPEGCYPPKYFNKRPNYINTVPSNKNFEKNSDGCKVWKQCTITAGGVQVLYFPTGVQNQSHETELYDIAMQYTFQSPTIYLAFKTIWGWATDANDPDSPRPTQVTEMPDFSLDQPLLEPGVPQNPIISAPTSLPVGYDRFSELHQSLHPTEAFTMQSGSLPIETSSSSPSTTYPLESPTEIPSGVLSSTLQPTVSETSTSTRSSSIDPLLTAPNSLLDPMPTEPISFDPSRSPNPNTESTMTPAPPTTVAPPITETSLPTEESPSSETPIPTETTPSAEATPPSVTPPISFEEPNVATEAPQPLITDSQAPPARRDTQPFYSHLWWVNPSDASGAQLGPTMANKFFAFHLTDVSTLQPYANERETGPMTTRQLTLSDLYSDCPPVADTSSLSSQTHPLQGDRGYRCFPRFAIPSQIKEWGKPWWNNCEVAGESLGLVDPPLALQTNTQGIIPMAPVYPVAKTSPGIATHPSKTEPVAGPVATRQPNLPGSKTPSGPSRNKPPSGNGRKPGDTPRPMNTFVPGILPSPSKGQVSQTQPEMAKDHPLSGNSASTIENENPRKPPLKPEGAWRPPPQEGFPSTQSLETSIEQIDSPQPPNIPAIGYPGPSDSLVNNYFVTEVIASILHKTDSVHKSNNNAVASEVDVATPLSENAAIYIGATVTRGGAVATALGSNKILSYGSAGIEVQFPAGSISTVPVATTRPKTLGHMATSSGEASHFSRSALSGVPGTETKFHETIASPSPKSLPSSTTSLIDKPTLTSGGGATSLLPNIISPSSPLALTSSSQASPSHPNENVSNRIAGHFSLMAMLVLAILWLCL</sequence>
<feature type="compositionally biased region" description="Polar residues" evidence="1">
    <location>
        <begin position="801"/>
        <end position="810"/>
    </location>
</feature>
<feature type="compositionally biased region" description="Low complexity" evidence="1">
    <location>
        <begin position="1012"/>
        <end position="1025"/>
    </location>
</feature>
<dbReference type="AlphaFoldDB" id="A0A9P8C7V9"/>
<proteinExistence type="predicted"/>
<dbReference type="Proteomes" id="UP000824998">
    <property type="component" value="Unassembled WGS sequence"/>
</dbReference>
<feature type="compositionally biased region" description="Low complexity" evidence="1">
    <location>
        <begin position="523"/>
        <end position="556"/>
    </location>
</feature>
<evidence type="ECO:0000256" key="1">
    <source>
        <dbReference type="SAM" id="MobiDB-lite"/>
    </source>
</evidence>
<feature type="compositionally biased region" description="Low complexity" evidence="1">
    <location>
        <begin position="466"/>
        <end position="478"/>
    </location>
</feature>
<feature type="region of interest" description="Disordered" evidence="1">
    <location>
        <begin position="208"/>
        <end position="274"/>
    </location>
</feature>
<evidence type="ECO:0000313" key="4">
    <source>
        <dbReference type="Proteomes" id="UP000824998"/>
    </source>
</evidence>
<feature type="compositionally biased region" description="Basic and acidic residues" evidence="1">
    <location>
        <begin position="159"/>
        <end position="169"/>
    </location>
</feature>
<feature type="compositionally biased region" description="Basic and acidic residues" evidence="1">
    <location>
        <begin position="233"/>
        <end position="250"/>
    </location>
</feature>
<dbReference type="EMBL" id="MU251392">
    <property type="protein sequence ID" value="KAG9237134.1"/>
    <property type="molecule type" value="Genomic_DNA"/>
</dbReference>
<evidence type="ECO:0000313" key="3">
    <source>
        <dbReference type="EMBL" id="KAG9237134.1"/>
    </source>
</evidence>
<feature type="region of interest" description="Disordered" evidence="1">
    <location>
        <begin position="737"/>
        <end position="857"/>
    </location>
</feature>
<feature type="compositionally biased region" description="Polar residues" evidence="1">
    <location>
        <begin position="502"/>
        <end position="512"/>
    </location>
</feature>
<feature type="compositionally biased region" description="Acidic residues" evidence="1">
    <location>
        <begin position="210"/>
        <end position="222"/>
    </location>
</feature>
<feature type="region of interest" description="Disordered" evidence="1">
    <location>
        <begin position="430"/>
        <end position="589"/>
    </location>
</feature>
<feature type="signal peptide" evidence="2">
    <location>
        <begin position="1"/>
        <end position="28"/>
    </location>
</feature>
<reference evidence="3" key="1">
    <citation type="journal article" date="2021" name="IMA Fungus">
        <title>Genomic characterization of three marine fungi, including Emericellopsis atlantica sp. nov. with signatures of a generalist lifestyle and marine biomass degradation.</title>
        <authorList>
            <person name="Hagestad O.C."/>
            <person name="Hou L."/>
            <person name="Andersen J.H."/>
            <person name="Hansen E.H."/>
            <person name="Altermark B."/>
            <person name="Li C."/>
            <person name="Kuhnert E."/>
            <person name="Cox R.J."/>
            <person name="Crous P.W."/>
            <person name="Spatafora J.W."/>
            <person name="Lail K."/>
            <person name="Amirebrahimi M."/>
            <person name="Lipzen A."/>
            <person name="Pangilinan J."/>
            <person name="Andreopoulos W."/>
            <person name="Hayes R.D."/>
            <person name="Ng V."/>
            <person name="Grigoriev I.V."/>
            <person name="Jackson S.A."/>
            <person name="Sutton T.D.S."/>
            <person name="Dobson A.D.W."/>
            <person name="Rama T."/>
        </authorList>
    </citation>
    <scope>NUCLEOTIDE SEQUENCE</scope>
    <source>
        <strain evidence="3">TRa018bII</strain>
    </source>
</reference>
<evidence type="ECO:0000256" key="2">
    <source>
        <dbReference type="SAM" id="SignalP"/>
    </source>
</evidence>
<feature type="compositionally biased region" description="Polar residues" evidence="1">
    <location>
        <begin position="255"/>
        <end position="265"/>
    </location>
</feature>
<gene>
    <name evidence="3" type="ORF">BJ875DRAFT_174735</name>
</gene>
<organism evidence="3 4">
    <name type="scientific">Amylocarpus encephaloides</name>
    <dbReference type="NCBI Taxonomy" id="45428"/>
    <lineage>
        <taxon>Eukaryota</taxon>
        <taxon>Fungi</taxon>
        <taxon>Dikarya</taxon>
        <taxon>Ascomycota</taxon>
        <taxon>Pezizomycotina</taxon>
        <taxon>Leotiomycetes</taxon>
        <taxon>Helotiales</taxon>
        <taxon>Helotiales incertae sedis</taxon>
        <taxon>Amylocarpus</taxon>
    </lineage>
</organism>
<keyword evidence="4" id="KW-1185">Reference proteome</keyword>
<feature type="compositionally biased region" description="Polar residues" evidence="1">
    <location>
        <begin position="134"/>
        <end position="157"/>
    </location>
</feature>
<keyword evidence="2" id="KW-0732">Signal</keyword>
<name>A0A9P8C7V9_9HELO</name>
<feature type="chain" id="PRO_5040279826" evidence="2">
    <location>
        <begin position="29"/>
        <end position="1091"/>
    </location>
</feature>
<protein>
    <submittedName>
        <fullName evidence="3">Uncharacterized protein</fullName>
    </submittedName>
</protein>
<comment type="caution">
    <text evidence="3">The sequence shown here is derived from an EMBL/GenBank/DDBJ whole genome shotgun (WGS) entry which is preliminary data.</text>
</comment>
<feature type="region of interest" description="Disordered" evidence="1">
    <location>
        <begin position="1009"/>
        <end position="1029"/>
    </location>
</feature>
<feature type="compositionally biased region" description="Polar residues" evidence="1">
    <location>
        <begin position="756"/>
        <end position="775"/>
    </location>
</feature>